<feature type="binding site" evidence="11">
    <location>
        <position position="298"/>
    </location>
    <ligand>
        <name>Mg(2+)</name>
        <dbReference type="ChEBI" id="CHEBI:18420"/>
        <label>1</label>
    </ligand>
</feature>
<dbReference type="InterPro" id="IPR005135">
    <property type="entry name" value="Endo/exonuclease/phosphatase"/>
</dbReference>
<dbReference type="GO" id="GO:0005634">
    <property type="term" value="C:nucleus"/>
    <property type="evidence" value="ECO:0007669"/>
    <property type="project" value="TreeGrafter"/>
</dbReference>
<dbReference type="InterPro" id="IPR010666">
    <property type="entry name" value="Znf_GRF"/>
</dbReference>
<keyword evidence="7" id="KW-0862">Zinc</keyword>
<feature type="domain" description="GRF-type" evidence="15">
    <location>
        <begin position="556"/>
        <end position="612"/>
    </location>
</feature>
<keyword evidence="6" id="KW-0378">Hydrolase</keyword>
<feature type="site" description="Important for catalytic activity" evidence="12">
    <location>
        <position position="272"/>
    </location>
</feature>
<dbReference type="GO" id="GO:0003906">
    <property type="term" value="F:DNA-(apurinic or apyrimidinic site) endonuclease activity"/>
    <property type="evidence" value="ECO:0007669"/>
    <property type="project" value="TreeGrafter"/>
</dbReference>
<name>A0A3N4KM63_9PEZI</name>
<keyword evidence="4 11" id="KW-0479">Metal-binding</keyword>
<dbReference type="Gene3D" id="3.60.10.10">
    <property type="entry name" value="Endonuclease/exonuclease/phosphatase"/>
    <property type="match status" value="1"/>
</dbReference>
<keyword evidence="11" id="KW-0464">Manganese</keyword>
<evidence type="ECO:0000256" key="14">
    <source>
        <dbReference type="SAM" id="MobiDB-lite"/>
    </source>
</evidence>
<evidence type="ECO:0000256" key="6">
    <source>
        <dbReference type="ARBA" id="ARBA00022801"/>
    </source>
</evidence>
<gene>
    <name evidence="16" type="ORF">P167DRAFT_538505</name>
</gene>
<accession>A0A3N4KM63</accession>
<evidence type="ECO:0000313" key="16">
    <source>
        <dbReference type="EMBL" id="RPB09431.1"/>
    </source>
</evidence>
<dbReference type="EMBL" id="ML119152">
    <property type="protein sequence ID" value="RPB09431.1"/>
    <property type="molecule type" value="Genomic_DNA"/>
</dbReference>
<dbReference type="PROSITE" id="PS00728">
    <property type="entry name" value="AP_NUCLEASE_F1_3"/>
    <property type="match status" value="1"/>
</dbReference>
<comment type="cofactor">
    <cofactor evidence="1">
        <name>Mn(2+)</name>
        <dbReference type="ChEBI" id="CHEBI:29035"/>
    </cofactor>
</comment>
<dbReference type="Pfam" id="PF03372">
    <property type="entry name" value="Exo_endo_phos"/>
    <property type="match status" value="1"/>
</dbReference>
<dbReference type="PANTHER" id="PTHR22748">
    <property type="entry name" value="AP ENDONUCLEASE"/>
    <property type="match status" value="1"/>
</dbReference>
<reference evidence="16 17" key="1">
    <citation type="journal article" date="2018" name="Nat. Ecol. Evol.">
        <title>Pezizomycetes genomes reveal the molecular basis of ectomycorrhizal truffle lifestyle.</title>
        <authorList>
            <person name="Murat C."/>
            <person name="Payen T."/>
            <person name="Noel B."/>
            <person name="Kuo A."/>
            <person name="Morin E."/>
            <person name="Chen J."/>
            <person name="Kohler A."/>
            <person name="Krizsan K."/>
            <person name="Balestrini R."/>
            <person name="Da Silva C."/>
            <person name="Montanini B."/>
            <person name="Hainaut M."/>
            <person name="Levati E."/>
            <person name="Barry K.W."/>
            <person name="Belfiori B."/>
            <person name="Cichocki N."/>
            <person name="Clum A."/>
            <person name="Dockter R.B."/>
            <person name="Fauchery L."/>
            <person name="Guy J."/>
            <person name="Iotti M."/>
            <person name="Le Tacon F."/>
            <person name="Lindquist E.A."/>
            <person name="Lipzen A."/>
            <person name="Malagnac F."/>
            <person name="Mello A."/>
            <person name="Molinier V."/>
            <person name="Miyauchi S."/>
            <person name="Poulain J."/>
            <person name="Riccioni C."/>
            <person name="Rubini A."/>
            <person name="Sitrit Y."/>
            <person name="Splivallo R."/>
            <person name="Traeger S."/>
            <person name="Wang M."/>
            <person name="Zifcakova L."/>
            <person name="Wipf D."/>
            <person name="Zambonelli A."/>
            <person name="Paolocci F."/>
            <person name="Nowrousian M."/>
            <person name="Ottonello S."/>
            <person name="Baldrian P."/>
            <person name="Spatafora J.W."/>
            <person name="Henrissat B."/>
            <person name="Nagy L.G."/>
            <person name="Aury J.M."/>
            <person name="Wincker P."/>
            <person name="Grigoriev I.V."/>
            <person name="Bonfante P."/>
            <person name="Martin F.M."/>
        </authorList>
    </citation>
    <scope>NUCLEOTIDE SEQUENCE [LARGE SCALE GENOMIC DNA]</scope>
    <source>
        <strain evidence="16 17">CCBAS932</strain>
    </source>
</reference>
<dbReference type="InterPro" id="IPR004808">
    <property type="entry name" value="AP_endonuc_1"/>
</dbReference>
<organism evidence="16 17">
    <name type="scientific">Morchella conica CCBAS932</name>
    <dbReference type="NCBI Taxonomy" id="1392247"/>
    <lineage>
        <taxon>Eukaryota</taxon>
        <taxon>Fungi</taxon>
        <taxon>Dikarya</taxon>
        <taxon>Ascomycota</taxon>
        <taxon>Pezizomycotina</taxon>
        <taxon>Pezizomycetes</taxon>
        <taxon>Pezizales</taxon>
        <taxon>Morchellaceae</taxon>
        <taxon>Morchella</taxon>
    </lineage>
</organism>
<evidence type="ECO:0000256" key="5">
    <source>
        <dbReference type="ARBA" id="ARBA00022771"/>
    </source>
</evidence>
<evidence type="ECO:0000256" key="7">
    <source>
        <dbReference type="ARBA" id="ARBA00022833"/>
    </source>
</evidence>
<protein>
    <recommendedName>
        <fullName evidence="3">DNA-(apurinic or apyrimidinic site) endonuclease 2</fullName>
    </recommendedName>
</protein>
<feature type="region of interest" description="Disordered" evidence="14">
    <location>
        <begin position="420"/>
        <end position="505"/>
    </location>
</feature>
<evidence type="ECO:0000256" key="13">
    <source>
        <dbReference type="PROSITE-ProRule" id="PRU01343"/>
    </source>
</evidence>
<dbReference type="GO" id="GO:0003677">
    <property type="term" value="F:DNA binding"/>
    <property type="evidence" value="ECO:0007669"/>
    <property type="project" value="InterPro"/>
</dbReference>
<feature type="compositionally biased region" description="Low complexity" evidence="14">
    <location>
        <begin position="466"/>
        <end position="485"/>
    </location>
</feature>
<dbReference type="InterPro" id="IPR036691">
    <property type="entry name" value="Endo/exonu/phosph_ase_sf"/>
</dbReference>
<proteinExistence type="inferred from homology"/>
<feature type="binding site" evidence="11">
    <location>
        <position position="9"/>
    </location>
    <ligand>
        <name>Mg(2+)</name>
        <dbReference type="ChEBI" id="CHEBI:18420"/>
        <label>1</label>
    </ligand>
</feature>
<feature type="active site" description="Proton donor/acceptor" evidence="10">
    <location>
        <position position="192"/>
    </location>
</feature>
<feature type="active site" evidence="10">
    <location>
        <position position="152"/>
    </location>
</feature>
<evidence type="ECO:0000256" key="10">
    <source>
        <dbReference type="PIRSR" id="PIRSR604808-1"/>
    </source>
</evidence>
<feature type="compositionally biased region" description="Polar residues" evidence="14">
    <location>
        <begin position="454"/>
        <end position="465"/>
    </location>
</feature>
<feature type="site" description="Transition state stabilizer" evidence="12">
    <location>
        <position position="194"/>
    </location>
</feature>
<dbReference type="GO" id="GO:0008270">
    <property type="term" value="F:zinc ion binding"/>
    <property type="evidence" value="ECO:0007669"/>
    <property type="project" value="UniProtKB-KW"/>
</dbReference>
<dbReference type="CDD" id="cd09088">
    <property type="entry name" value="Ape2-like_AP-endo"/>
    <property type="match status" value="1"/>
</dbReference>
<dbReference type="FunFam" id="3.60.10.10:FF:000079">
    <property type="entry name" value="DNA-(apurinic or apyrimidinic site) lyase"/>
    <property type="match status" value="1"/>
</dbReference>
<dbReference type="PANTHER" id="PTHR22748:SF4">
    <property type="entry name" value="DNA-(APURINIC OR APYRIMIDINIC SITE) ENDONUCLEASE 2"/>
    <property type="match status" value="1"/>
</dbReference>
<dbReference type="AlphaFoldDB" id="A0A3N4KM63"/>
<keyword evidence="8 11" id="KW-0460">Magnesium</keyword>
<keyword evidence="17" id="KW-1185">Reference proteome</keyword>
<keyword evidence="9" id="KW-0539">Nucleus</keyword>
<evidence type="ECO:0000256" key="4">
    <source>
        <dbReference type="ARBA" id="ARBA00022723"/>
    </source>
</evidence>
<evidence type="ECO:0000256" key="12">
    <source>
        <dbReference type="PIRSR" id="PIRSR604808-3"/>
    </source>
</evidence>
<keyword evidence="5 13" id="KW-0863">Zinc-finger</keyword>
<dbReference type="FunCoup" id="A0A3N4KM63">
    <property type="interactions" value="468"/>
</dbReference>
<evidence type="ECO:0000256" key="2">
    <source>
        <dbReference type="ARBA" id="ARBA00007092"/>
    </source>
</evidence>
<feature type="binding site" evidence="11">
    <location>
        <position position="43"/>
    </location>
    <ligand>
        <name>Mg(2+)</name>
        <dbReference type="ChEBI" id="CHEBI:18420"/>
        <label>1</label>
    </ligand>
</feature>
<sequence length="615" mass="68188">MSLRITTWNVNGIRNPFSHHPWFGKTFQAMFDTLEADIVCIQELRIQKKDLKDDMVLVPGWDCFCTFPKHKKGYSGVAIYTRQSKCNPVNAEEGITGILVPPGRDGMTYLSLPSSESIGGYPKLSPEEATLLDSEGRCLILDFGAFILIGLYCPADTDPARDDIRIAFAAVVDERIRNLIEVEKRRVIVVGDMNIARDEIDNAAAKEIMMESNLDNYKDTPTRQILHNLLEPHTNGVMVDLCREFFPERRGMYTCWSVKENARPGNYGKRIDYVLCSSDMRTWFKEANIQEGLMGSDHCPVYGVISEKIIVGEREQYLLDIVNPPGLFVDGKRLPHKTAPKLKLSAQASSEYATRQNIRDMFSKVAAQPSSSLQAKKAPNTHPLSNTLGTSFATISGSTQYDPAISAPLGTTRELSSFHKSLPLVGPPAKRQKIVPSGPPGKKPVNATPKKSHGQQSLVSFFKKQTSTQESSTTSSEPSSSRQSPKGPSASISRTNIDAELQDVDSTQDSYIDEALTESGLIMPFQEGEGAFPFVDPIESKEKWSQLFTRPAVPRCEAHNEPCIRLITKKPGPNVGRAFWMCSRPLGPSGSKLTSGQAGEWRCNFFKWSSDKPKV</sequence>
<evidence type="ECO:0000259" key="15">
    <source>
        <dbReference type="PROSITE" id="PS51999"/>
    </source>
</evidence>
<feature type="active site" description="Proton acceptor" evidence="10">
    <location>
        <position position="298"/>
    </location>
</feature>
<dbReference type="PROSITE" id="PS51435">
    <property type="entry name" value="AP_NUCLEASE_F1_4"/>
    <property type="match status" value="1"/>
</dbReference>
<comment type="similarity">
    <text evidence="2">Belongs to the DNA repair enzymes AP/ExoA family.</text>
</comment>
<feature type="binding site" evidence="11">
    <location>
        <position position="192"/>
    </location>
    <ligand>
        <name>Mg(2+)</name>
        <dbReference type="ChEBI" id="CHEBI:18420"/>
        <label>1</label>
    </ligand>
</feature>
<feature type="binding site" evidence="11">
    <location>
        <position position="194"/>
    </location>
    <ligand>
        <name>Mg(2+)</name>
        <dbReference type="ChEBI" id="CHEBI:18420"/>
        <label>1</label>
    </ligand>
</feature>
<feature type="site" description="Interaction with DNA substrate" evidence="12">
    <location>
        <position position="298"/>
    </location>
</feature>
<dbReference type="InterPro" id="IPR020848">
    <property type="entry name" value="AP_endonuclease_F1_CS"/>
</dbReference>
<dbReference type="GO" id="GO:0006284">
    <property type="term" value="P:base-excision repair"/>
    <property type="evidence" value="ECO:0007669"/>
    <property type="project" value="TreeGrafter"/>
</dbReference>
<dbReference type="GO" id="GO:0008081">
    <property type="term" value="F:phosphoric diester hydrolase activity"/>
    <property type="evidence" value="ECO:0007669"/>
    <property type="project" value="TreeGrafter"/>
</dbReference>
<dbReference type="Proteomes" id="UP000277580">
    <property type="component" value="Unassembled WGS sequence"/>
</dbReference>
<comment type="cofactor">
    <cofactor evidence="11">
        <name>Mg(2+)</name>
        <dbReference type="ChEBI" id="CHEBI:18420"/>
    </cofactor>
    <cofactor evidence="11">
        <name>Mn(2+)</name>
        <dbReference type="ChEBI" id="CHEBI:29035"/>
    </cofactor>
    <text evidence="11">Probably binds two magnesium or manganese ions per subunit.</text>
</comment>
<evidence type="ECO:0000256" key="3">
    <source>
        <dbReference type="ARBA" id="ARBA00013541"/>
    </source>
</evidence>
<dbReference type="OrthoDB" id="391817at2759"/>
<dbReference type="SUPFAM" id="SSF56219">
    <property type="entry name" value="DNase I-like"/>
    <property type="match status" value="1"/>
</dbReference>
<evidence type="ECO:0000256" key="9">
    <source>
        <dbReference type="ARBA" id="ARBA00023242"/>
    </source>
</evidence>
<dbReference type="GO" id="GO:0008311">
    <property type="term" value="F:double-stranded DNA 3'-5' DNA exonuclease activity"/>
    <property type="evidence" value="ECO:0007669"/>
    <property type="project" value="TreeGrafter"/>
</dbReference>
<feature type="binding site" evidence="11">
    <location>
        <position position="297"/>
    </location>
    <ligand>
        <name>Mg(2+)</name>
        <dbReference type="ChEBI" id="CHEBI:18420"/>
        <label>1</label>
    </ligand>
</feature>
<evidence type="ECO:0000313" key="17">
    <source>
        <dbReference type="Proteomes" id="UP000277580"/>
    </source>
</evidence>
<evidence type="ECO:0000256" key="11">
    <source>
        <dbReference type="PIRSR" id="PIRSR604808-2"/>
    </source>
</evidence>
<evidence type="ECO:0000256" key="8">
    <source>
        <dbReference type="ARBA" id="ARBA00022842"/>
    </source>
</evidence>
<evidence type="ECO:0000256" key="1">
    <source>
        <dbReference type="ARBA" id="ARBA00001936"/>
    </source>
</evidence>
<dbReference type="STRING" id="1392247.A0A3N4KM63"/>
<dbReference type="PROSITE" id="PS51999">
    <property type="entry name" value="ZF_GRF"/>
    <property type="match status" value="1"/>
</dbReference>
<dbReference type="InParanoid" id="A0A3N4KM63"/>